<dbReference type="InterPro" id="IPR046357">
    <property type="entry name" value="PPIase_dom_sf"/>
</dbReference>
<dbReference type="InterPro" id="IPR001179">
    <property type="entry name" value="PPIase_FKBP_dom"/>
</dbReference>
<protein>
    <recommendedName>
        <fullName evidence="10">Peptidyl-prolyl cis-trans isomerase</fullName>
        <ecNumber evidence="10">5.2.1.8</ecNumber>
    </recommendedName>
</protein>
<comment type="subcellular location">
    <subcellularLocation>
        <location evidence="2">Cytoplasm</location>
    </subcellularLocation>
</comment>
<keyword evidence="4" id="KW-0963">Cytoplasm</keyword>
<dbReference type="RefSeq" id="WP_286679310.1">
    <property type="nucleotide sequence ID" value="NZ_MNXI01000143.1"/>
</dbReference>
<comment type="caution">
    <text evidence="12">The sequence shown here is derived from an EMBL/GenBank/DDBJ whole genome shotgun (WGS) entry which is preliminary data.</text>
</comment>
<keyword evidence="6" id="KW-0143">Chaperone</keyword>
<feature type="domain" description="PPIase FKBP-type" evidence="11">
    <location>
        <begin position="6"/>
        <end position="99"/>
    </location>
</feature>
<dbReference type="SUPFAM" id="SSF54534">
    <property type="entry name" value="FKBP-like"/>
    <property type="match status" value="1"/>
</dbReference>
<dbReference type="GO" id="GO:0003755">
    <property type="term" value="F:peptidyl-prolyl cis-trans isomerase activity"/>
    <property type="evidence" value="ECO:0007669"/>
    <property type="project" value="UniProtKB-UniRule"/>
</dbReference>
<evidence type="ECO:0000256" key="3">
    <source>
        <dbReference type="ARBA" id="ARBA00006577"/>
    </source>
</evidence>
<evidence type="ECO:0000259" key="11">
    <source>
        <dbReference type="PROSITE" id="PS50059"/>
    </source>
</evidence>
<dbReference type="EC" id="5.2.1.8" evidence="10"/>
<evidence type="ECO:0000256" key="6">
    <source>
        <dbReference type="ARBA" id="ARBA00023186"/>
    </source>
</evidence>
<dbReference type="PANTHER" id="PTHR47861:SF3">
    <property type="entry name" value="FKBP-TYPE PEPTIDYL-PROLYL CIS-TRANS ISOMERASE SLYD"/>
    <property type="match status" value="1"/>
</dbReference>
<keyword evidence="7 9" id="KW-0413">Isomerase</keyword>
<comment type="catalytic activity">
    <reaction evidence="1 9 10">
        <text>[protein]-peptidylproline (omega=180) = [protein]-peptidylproline (omega=0)</text>
        <dbReference type="Rhea" id="RHEA:16237"/>
        <dbReference type="Rhea" id="RHEA-COMP:10747"/>
        <dbReference type="Rhea" id="RHEA-COMP:10748"/>
        <dbReference type="ChEBI" id="CHEBI:83833"/>
        <dbReference type="ChEBI" id="CHEBI:83834"/>
        <dbReference type="EC" id="5.2.1.8"/>
    </reaction>
</comment>
<organism evidence="12 13">
    <name type="scientific">Candidatus Aquicultor secundus</name>
    <dbReference type="NCBI Taxonomy" id="1973895"/>
    <lineage>
        <taxon>Bacteria</taxon>
        <taxon>Bacillati</taxon>
        <taxon>Actinomycetota</taxon>
        <taxon>Candidatus Aquicultoria</taxon>
        <taxon>Candidatus Aquicultorales</taxon>
        <taxon>Candidatus Aquicultoraceae</taxon>
        <taxon>Candidatus Aquicultor</taxon>
    </lineage>
</organism>
<evidence type="ECO:0000256" key="4">
    <source>
        <dbReference type="ARBA" id="ARBA00022490"/>
    </source>
</evidence>
<evidence type="ECO:0000313" key="12">
    <source>
        <dbReference type="EMBL" id="PIZ40676.1"/>
    </source>
</evidence>
<gene>
    <name evidence="12" type="ORF">COY37_03415</name>
</gene>
<evidence type="ECO:0000256" key="1">
    <source>
        <dbReference type="ARBA" id="ARBA00000971"/>
    </source>
</evidence>
<dbReference type="Gene3D" id="3.10.50.40">
    <property type="match status" value="1"/>
</dbReference>
<comment type="similarity">
    <text evidence="3 10">Belongs to the FKBP-type PPIase family.</text>
</comment>
<proteinExistence type="inferred from homology"/>
<comment type="function">
    <text evidence="8">Also involved in hydrogenase metallocenter assembly, probably by participating in the nickel insertion step. This function in hydrogenase biosynthesis requires chaperone activity and the presence of the metal-binding domain, but not PPIase activity.</text>
</comment>
<evidence type="ECO:0000256" key="2">
    <source>
        <dbReference type="ARBA" id="ARBA00004496"/>
    </source>
</evidence>
<sequence>MPIKSGSTVTLDYKVYVDGQLVDETNPDQPLVYVQGEGQIIPGLEKNLEGLNAGDTKEVVVEPEEAYGEYSEERFMHVPREDLPTDVEPEAGMQLQAMSDNGSMFVGVITDIKPDHVDVDFNHPLAGKTLRFEIQVQDVEG</sequence>
<evidence type="ECO:0000256" key="8">
    <source>
        <dbReference type="ARBA" id="ARBA00037071"/>
    </source>
</evidence>
<dbReference type="Proteomes" id="UP000230956">
    <property type="component" value="Unassembled WGS sequence"/>
</dbReference>
<dbReference type="GO" id="GO:0005737">
    <property type="term" value="C:cytoplasm"/>
    <property type="evidence" value="ECO:0007669"/>
    <property type="project" value="UniProtKB-SubCell"/>
</dbReference>
<evidence type="ECO:0000256" key="5">
    <source>
        <dbReference type="ARBA" id="ARBA00023110"/>
    </source>
</evidence>
<keyword evidence="5 9" id="KW-0697">Rotamase</keyword>
<dbReference type="GO" id="GO:0042026">
    <property type="term" value="P:protein refolding"/>
    <property type="evidence" value="ECO:0007669"/>
    <property type="project" value="UniProtKB-ARBA"/>
</dbReference>
<reference evidence="13" key="1">
    <citation type="submission" date="2017-09" db="EMBL/GenBank/DDBJ databases">
        <title>Depth-based differentiation of microbial function through sediment-hosted aquifers and enrichment of novel symbionts in the deep terrestrial subsurface.</title>
        <authorList>
            <person name="Probst A.J."/>
            <person name="Ladd B."/>
            <person name="Jarett J.K."/>
            <person name="Geller-Mcgrath D.E."/>
            <person name="Sieber C.M.K."/>
            <person name="Emerson J.B."/>
            <person name="Anantharaman K."/>
            <person name="Thomas B.C."/>
            <person name="Malmstrom R."/>
            <person name="Stieglmeier M."/>
            <person name="Klingl A."/>
            <person name="Woyke T."/>
            <person name="Ryan C.M."/>
            <person name="Banfield J.F."/>
        </authorList>
    </citation>
    <scope>NUCLEOTIDE SEQUENCE [LARGE SCALE GENOMIC DNA]</scope>
</reference>
<evidence type="ECO:0000256" key="9">
    <source>
        <dbReference type="PROSITE-ProRule" id="PRU00277"/>
    </source>
</evidence>
<evidence type="ECO:0000313" key="13">
    <source>
        <dbReference type="Proteomes" id="UP000230956"/>
    </source>
</evidence>
<dbReference type="AlphaFoldDB" id="A0A2M7T965"/>
<dbReference type="PANTHER" id="PTHR47861">
    <property type="entry name" value="FKBP-TYPE PEPTIDYL-PROLYL CIS-TRANS ISOMERASE SLYD"/>
    <property type="match status" value="1"/>
</dbReference>
<dbReference type="EMBL" id="PFNG01000084">
    <property type="protein sequence ID" value="PIZ40676.1"/>
    <property type="molecule type" value="Genomic_DNA"/>
</dbReference>
<accession>A0A2M7T965</accession>
<dbReference type="Pfam" id="PF00254">
    <property type="entry name" value="FKBP_C"/>
    <property type="match status" value="1"/>
</dbReference>
<dbReference type="PROSITE" id="PS50059">
    <property type="entry name" value="FKBP_PPIASE"/>
    <property type="match status" value="1"/>
</dbReference>
<evidence type="ECO:0000256" key="7">
    <source>
        <dbReference type="ARBA" id="ARBA00023235"/>
    </source>
</evidence>
<evidence type="ECO:0000256" key="10">
    <source>
        <dbReference type="RuleBase" id="RU003915"/>
    </source>
</evidence>
<name>A0A2M7T965_9ACTN</name>